<evidence type="ECO:0000313" key="4">
    <source>
        <dbReference type="Proteomes" id="UP000273145"/>
    </source>
</evidence>
<name>A0A3Q8S5Q5_9BACL</name>
<dbReference type="Proteomes" id="UP000273145">
    <property type="component" value="Chromosome"/>
</dbReference>
<evidence type="ECO:0000256" key="1">
    <source>
        <dbReference type="SAM" id="MobiDB-lite"/>
    </source>
</evidence>
<feature type="transmembrane region" description="Helical" evidence="2">
    <location>
        <begin position="33"/>
        <end position="54"/>
    </location>
</feature>
<dbReference type="EMBL" id="CP034248">
    <property type="protein sequence ID" value="AZK47771.1"/>
    <property type="molecule type" value="Genomic_DNA"/>
</dbReference>
<dbReference type="RefSeq" id="WP_125083906.1">
    <property type="nucleotide sequence ID" value="NZ_CP034248.1"/>
</dbReference>
<dbReference type="OrthoDB" id="2476549at2"/>
<keyword evidence="2" id="KW-0472">Membrane</keyword>
<evidence type="ECO:0000256" key="2">
    <source>
        <dbReference type="SAM" id="Phobius"/>
    </source>
</evidence>
<dbReference type="AlphaFoldDB" id="A0A3Q8S5Q5"/>
<sequence length="140" mass="15572">MPGKMRYFVLFGLFGFLLTFAVASSSNLFTTSLVRGIIAFIVWFGLSYAANWMIGFMKEMAPASMDEDLITPQDDEGKGGQLDLTTPDETDELNELLKQPPGNQTGNDDFTPLNPPRLVKTPDDKDPEELAKVVRHLTEN</sequence>
<gene>
    <name evidence="3" type="ORF">EIM92_17715</name>
</gene>
<organism evidence="3 4">
    <name type="scientific">Paenibacillus lentus</name>
    <dbReference type="NCBI Taxonomy" id="1338368"/>
    <lineage>
        <taxon>Bacteria</taxon>
        <taxon>Bacillati</taxon>
        <taxon>Bacillota</taxon>
        <taxon>Bacilli</taxon>
        <taxon>Bacillales</taxon>
        <taxon>Paenibacillaceae</taxon>
        <taxon>Paenibacillus</taxon>
    </lineage>
</organism>
<reference evidence="3 4" key="1">
    <citation type="submission" date="2018-11" db="EMBL/GenBank/DDBJ databases">
        <title>Genome sequencing of Paenibacillus lentus DSM25539(T).</title>
        <authorList>
            <person name="Kook J.-K."/>
            <person name="Park S.-N."/>
            <person name="Lim Y.K."/>
        </authorList>
    </citation>
    <scope>NUCLEOTIDE SEQUENCE [LARGE SCALE GENOMIC DNA]</scope>
    <source>
        <strain evidence="3 4">DSM 25539</strain>
    </source>
</reference>
<keyword evidence="2" id="KW-0812">Transmembrane</keyword>
<dbReference type="KEGG" id="plen:EIM92_17715"/>
<keyword evidence="4" id="KW-1185">Reference proteome</keyword>
<keyword evidence="2" id="KW-1133">Transmembrane helix</keyword>
<protein>
    <submittedName>
        <fullName evidence="3">Uncharacterized protein</fullName>
    </submittedName>
</protein>
<accession>A0A3Q8S5Q5</accession>
<proteinExistence type="predicted"/>
<evidence type="ECO:0000313" key="3">
    <source>
        <dbReference type="EMBL" id="AZK47771.1"/>
    </source>
</evidence>
<feature type="region of interest" description="Disordered" evidence="1">
    <location>
        <begin position="67"/>
        <end position="128"/>
    </location>
</feature>